<dbReference type="InterPro" id="IPR036390">
    <property type="entry name" value="WH_DNA-bd_sf"/>
</dbReference>
<dbReference type="Proteomes" id="UP000198599">
    <property type="component" value="Unassembled WGS sequence"/>
</dbReference>
<dbReference type="SUPFAM" id="SSF46785">
    <property type="entry name" value="Winged helix' DNA-binding domain"/>
    <property type="match status" value="1"/>
</dbReference>
<sequence>MPARLRLRQLEALECVAETGSMTRAAEGLGISQPAVSRLLSDLASEVGFQLFDRRNGRLIPTQEARFLLPDIHRLLEMLDHIGEVSRHLNDRKAGHLRIACLPGFATSHLPGVLARFLAERPGVTATIEPDRPERILEWIVGEQYDFAITDSFDAHPAVTSETISVRSVCVMPEDHPLLAREVITPADLADQRLIHTRRDSAFFRELNEVFLSEGVEINSIVETRQFTAACELVLRRVGLSIISELDAAGYAGRGLAFRAFAPAVPHRLALVRPLHKHPSMITLEFMEIFRDSLRAFELATGPAQGGGTAPP</sequence>
<keyword evidence="4" id="KW-0804">Transcription</keyword>
<evidence type="ECO:0000259" key="5">
    <source>
        <dbReference type="PROSITE" id="PS50931"/>
    </source>
</evidence>
<dbReference type="STRING" id="1005928.SAMN04487859_11463"/>
<evidence type="ECO:0000256" key="1">
    <source>
        <dbReference type="ARBA" id="ARBA00009437"/>
    </source>
</evidence>
<dbReference type="GO" id="GO:0009089">
    <property type="term" value="P:lysine biosynthetic process via diaminopimelate"/>
    <property type="evidence" value="ECO:0007669"/>
    <property type="project" value="TreeGrafter"/>
</dbReference>
<dbReference type="GO" id="GO:0003700">
    <property type="term" value="F:DNA-binding transcription factor activity"/>
    <property type="evidence" value="ECO:0007669"/>
    <property type="project" value="InterPro"/>
</dbReference>
<dbReference type="InterPro" id="IPR036388">
    <property type="entry name" value="WH-like_DNA-bd_sf"/>
</dbReference>
<evidence type="ECO:0000313" key="7">
    <source>
        <dbReference type="Proteomes" id="UP000198599"/>
    </source>
</evidence>
<keyword evidence="2" id="KW-0805">Transcription regulation</keyword>
<comment type="similarity">
    <text evidence="1">Belongs to the LysR transcriptional regulatory family.</text>
</comment>
<dbReference type="PROSITE" id="PS50931">
    <property type="entry name" value="HTH_LYSR"/>
    <property type="match status" value="1"/>
</dbReference>
<evidence type="ECO:0000256" key="4">
    <source>
        <dbReference type="ARBA" id="ARBA00023163"/>
    </source>
</evidence>
<dbReference type="RefSeq" id="WP_092839596.1">
    <property type="nucleotide sequence ID" value="NZ_FOVP01000014.1"/>
</dbReference>
<dbReference type="PANTHER" id="PTHR30427:SF1">
    <property type="entry name" value="TRANSCRIPTIONAL ACTIVATOR PROTEIN LYSR"/>
    <property type="match status" value="1"/>
</dbReference>
<dbReference type="GO" id="GO:0043565">
    <property type="term" value="F:sequence-specific DNA binding"/>
    <property type="evidence" value="ECO:0007669"/>
    <property type="project" value="TreeGrafter"/>
</dbReference>
<dbReference type="PRINTS" id="PR00039">
    <property type="entry name" value="HTHLYSR"/>
</dbReference>
<proteinExistence type="inferred from homology"/>
<keyword evidence="7" id="KW-1185">Reference proteome</keyword>
<evidence type="ECO:0000256" key="2">
    <source>
        <dbReference type="ARBA" id="ARBA00023015"/>
    </source>
</evidence>
<dbReference type="Gene3D" id="1.10.10.10">
    <property type="entry name" value="Winged helix-like DNA-binding domain superfamily/Winged helix DNA-binding domain"/>
    <property type="match status" value="1"/>
</dbReference>
<dbReference type="OrthoDB" id="8479870at2"/>
<reference evidence="7" key="1">
    <citation type="submission" date="2016-10" db="EMBL/GenBank/DDBJ databases">
        <authorList>
            <person name="Varghese N."/>
            <person name="Submissions S."/>
        </authorList>
    </citation>
    <scope>NUCLEOTIDE SEQUENCE [LARGE SCALE GENOMIC DNA]</scope>
    <source>
        <strain evidence="7">DSM 28463</strain>
    </source>
</reference>
<keyword evidence="3 6" id="KW-0238">DNA-binding</keyword>
<dbReference type="InterPro" id="IPR000847">
    <property type="entry name" value="LysR_HTH_N"/>
</dbReference>
<protein>
    <submittedName>
        <fullName evidence="6">DNA-binding transcriptional regulator, LysR family</fullName>
    </submittedName>
</protein>
<dbReference type="Pfam" id="PF03466">
    <property type="entry name" value="LysR_substrate"/>
    <property type="match status" value="1"/>
</dbReference>
<dbReference type="PANTHER" id="PTHR30427">
    <property type="entry name" value="TRANSCRIPTIONAL ACTIVATOR PROTEIN LYSR"/>
    <property type="match status" value="1"/>
</dbReference>
<dbReference type="SUPFAM" id="SSF53850">
    <property type="entry name" value="Periplasmic binding protein-like II"/>
    <property type="match status" value="1"/>
</dbReference>
<dbReference type="EMBL" id="FOVP01000014">
    <property type="protein sequence ID" value="SFO05391.1"/>
    <property type="molecule type" value="Genomic_DNA"/>
</dbReference>
<dbReference type="GO" id="GO:0010628">
    <property type="term" value="P:positive regulation of gene expression"/>
    <property type="evidence" value="ECO:0007669"/>
    <property type="project" value="TreeGrafter"/>
</dbReference>
<dbReference type="Gene3D" id="3.40.190.290">
    <property type="match status" value="1"/>
</dbReference>
<dbReference type="Pfam" id="PF00126">
    <property type="entry name" value="HTH_1"/>
    <property type="match status" value="1"/>
</dbReference>
<accession>A0A1I5E2J0</accession>
<gene>
    <name evidence="6" type="ORF">SAMN04487859_11463</name>
</gene>
<dbReference type="InterPro" id="IPR005119">
    <property type="entry name" value="LysR_subst-bd"/>
</dbReference>
<name>A0A1I5E2J0_9RHOB</name>
<evidence type="ECO:0000313" key="6">
    <source>
        <dbReference type="EMBL" id="SFO05391.1"/>
    </source>
</evidence>
<evidence type="ECO:0000256" key="3">
    <source>
        <dbReference type="ARBA" id="ARBA00023125"/>
    </source>
</evidence>
<feature type="domain" description="HTH lysR-type" evidence="5">
    <location>
        <begin position="5"/>
        <end position="62"/>
    </location>
</feature>
<dbReference type="AlphaFoldDB" id="A0A1I5E2J0"/>
<organism evidence="6 7">
    <name type="scientific">Roseovarius lutimaris</name>
    <dbReference type="NCBI Taxonomy" id="1005928"/>
    <lineage>
        <taxon>Bacteria</taxon>
        <taxon>Pseudomonadati</taxon>
        <taxon>Pseudomonadota</taxon>
        <taxon>Alphaproteobacteria</taxon>
        <taxon>Rhodobacterales</taxon>
        <taxon>Roseobacteraceae</taxon>
        <taxon>Roseovarius</taxon>
    </lineage>
</organism>